<comment type="caution">
    <text evidence="8">The sequence shown here is derived from an EMBL/GenBank/DDBJ whole genome shotgun (WGS) entry which is preliminary data.</text>
</comment>
<dbReference type="RefSeq" id="WP_099082259.1">
    <property type="nucleotide sequence ID" value="NZ_AWQQ01000024.1"/>
</dbReference>
<dbReference type="GO" id="GO:0016020">
    <property type="term" value="C:membrane"/>
    <property type="evidence" value="ECO:0007669"/>
    <property type="project" value="InterPro"/>
</dbReference>
<dbReference type="GO" id="GO:0022857">
    <property type="term" value="F:transmembrane transporter activity"/>
    <property type="evidence" value="ECO:0007669"/>
    <property type="project" value="InterPro"/>
</dbReference>
<evidence type="ECO:0000259" key="7">
    <source>
        <dbReference type="Pfam" id="PF25990"/>
    </source>
</evidence>
<evidence type="ECO:0000256" key="2">
    <source>
        <dbReference type="ARBA" id="ARBA00009477"/>
    </source>
</evidence>
<evidence type="ECO:0000256" key="3">
    <source>
        <dbReference type="ARBA" id="ARBA00023054"/>
    </source>
</evidence>
<dbReference type="AlphaFoldDB" id="A0A2C6MIP5"/>
<keyword evidence="9" id="KW-1185">Reference proteome</keyword>
<gene>
    <name evidence="8" type="ORF">P378_03790</name>
</gene>
<dbReference type="Pfam" id="PF25967">
    <property type="entry name" value="RND-MFP_C"/>
    <property type="match status" value="1"/>
</dbReference>
<feature type="domain" description="Multidrug resistance protein MdtA-like C-terminal permuted SH3" evidence="6">
    <location>
        <begin position="336"/>
        <end position="392"/>
    </location>
</feature>
<sequence length="403" mass="43879">MQWSDKLSGFKSKKALAIGTVLICLGLAGSFFLWQRSMQKVTAEEIKEVTVQRGDLKIDMEADVKAEQTSVVLNFPMEGIIKEIPVAVGSKIKAGDVIARLDPEKYELELQSARANYEAAQAKLAKAREDYQDKLVAAKEKLDNARLVYEPMSQIPDAFSKQELSLKKTAADSAAESYELAKEATSSIKMEEANVAQALVALKKAEKNLADTVLRSPVDGTVLYLGSKVGEHYTTGGDNGDKKFAVVAEDNAVYVNAKVLELDIGQVSPGQVVEVKFEALRDELFPGKVTGIIPLPQTDSSGVVSYEVDVQLDRPEPRIKNGMTGTASFILVQKKDVLMIPNAAVRRVDGAQVVEKLNEQGQYVTQRVKTGFTDGTNVEVISGLKQGDKVIIRTKKANQGEKA</sequence>
<evidence type="ECO:0000256" key="4">
    <source>
        <dbReference type="SAM" id="Coils"/>
    </source>
</evidence>
<dbReference type="OrthoDB" id="85226at2"/>
<dbReference type="EMBL" id="AWQQ01000024">
    <property type="protein sequence ID" value="PHJ39346.1"/>
    <property type="molecule type" value="Genomic_DNA"/>
</dbReference>
<dbReference type="Proteomes" id="UP000222564">
    <property type="component" value="Unassembled WGS sequence"/>
</dbReference>
<dbReference type="InterPro" id="IPR058627">
    <property type="entry name" value="MdtA-like_C"/>
</dbReference>
<evidence type="ECO:0000313" key="8">
    <source>
        <dbReference type="EMBL" id="PHJ39346.1"/>
    </source>
</evidence>
<evidence type="ECO:0000313" key="9">
    <source>
        <dbReference type="Proteomes" id="UP000222564"/>
    </source>
</evidence>
<dbReference type="PANTHER" id="PTHR32347">
    <property type="entry name" value="EFFLUX SYSTEM COMPONENT YKNX-RELATED"/>
    <property type="match status" value="1"/>
</dbReference>
<protein>
    <recommendedName>
        <fullName evidence="10">RND transporter</fullName>
    </recommendedName>
</protein>
<organism evidence="8 9">
    <name type="scientific">Desulforamulus profundi</name>
    <dbReference type="NCBI Taxonomy" id="1383067"/>
    <lineage>
        <taxon>Bacteria</taxon>
        <taxon>Bacillati</taxon>
        <taxon>Bacillota</taxon>
        <taxon>Clostridia</taxon>
        <taxon>Eubacteriales</taxon>
        <taxon>Peptococcaceae</taxon>
        <taxon>Desulforamulus</taxon>
    </lineage>
</organism>
<evidence type="ECO:0000259" key="6">
    <source>
        <dbReference type="Pfam" id="PF25967"/>
    </source>
</evidence>
<reference evidence="8 9" key="1">
    <citation type="submission" date="2013-09" db="EMBL/GenBank/DDBJ databases">
        <title>Biodegradation of hydrocarbons in the deep terrestrial subsurface : characterization of a microbial consortium composed of two Desulfotomaculum species originating from a deep geological formation.</title>
        <authorList>
            <person name="Aullo T."/>
            <person name="Berlendis S."/>
            <person name="Lascourreges J.-F."/>
            <person name="Dessort D."/>
            <person name="Saint-Laurent S."/>
            <person name="Schraauwers B."/>
            <person name="Mas J."/>
            <person name="Magot M."/>
            <person name="Ranchou-Peyruse A."/>
        </authorList>
    </citation>
    <scope>NUCLEOTIDE SEQUENCE [LARGE SCALE GENOMIC DNA]</scope>
    <source>
        <strain evidence="8 9">Bs107</strain>
    </source>
</reference>
<dbReference type="InterPro" id="IPR050465">
    <property type="entry name" value="UPF0194_transport"/>
</dbReference>
<name>A0A2C6MIP5_9FIRM</name>
<dbReference type="Gene3D" id="2.40.50.100">
    <property type="match status" value="1"/>
</dbReference>
<dbReference type="InterPro" id="IPR058636">
    <property type="entry name" value="Beta-barrel_YknX"/>
</dbReference>
<dbReference type="PANTHER" id="PTHR32347:SF14">
    <property type="entry name" value="EFFLUX SYSTEM COMPONENT YKNX-RELATED"/>
    <property type="match status" value="1"/>
</dbReference>
<dbReference type="GO" id="GO:0030313">
    <property type="term" value="C:cell envelope"/>
    <property type="evidence" value="ECO:0007669"/>
    <property type="project" value="UniProtKB-SubCell"/>
</dbReference>
<dbReference type="InterPro" id="IPR006143">
    <property type="entry name" value="RND_pump_MFP"/>
</dbReference>
<dbReference type="Gene3D" id="2.40.30.170">
    <property type="match status" value="1"/>
</dbReference>
<proteinExistence type="inferred from homology"/>
<comment type="subcellular location">
    <subcellularLocation>
        <location evidence="1">Cell envelope</location>
    </subcellularLocation>
</comment>
<accession>A0A2C6MIP5</accession>
<feature type="domain" description="YknX-like beta-barrel" evidence="7">
    <location>
        <begin position="255"/>
        <end position="324"/>
    </location>
</feature>
<feature type="coiled-coil region" evidence="4">
    <location>
        <begin position="110"/>
        <end position="148"/>
    </location>
</feature>
<keyword evidence="5" id="KW-0812">Transmembrane</keyword>
<dbReference type="NCBIfam" id="TIGR01730">
    <property type="entry name" value="RND_mfp"/>
    <property type="match status" value="1"/>
</dbReference>
<dbReference type="SUPFAM" id="SSF111369">
    <property type="entry name" value="HlyD-like secretion proteins"/>
    <property type="match status" value="1"/>
</dbReference>
<keyword evidence="5" id="KW-1133">Transmembrane helix</keyword>
<evidence type="ECO:0000256" key="1">
    <source>
        <dbReference type="ARBA" id="ARBA00004196"/>
    </source>
</evidence>
<keyword evidence="3 4" id="KW-0175">Coiled coil</keyword>
<comment type="similarity">
    <text evidence="2">Belongs to the membrane fusion protein (MFP) (TC 8.A.1) family.</text>
</comment>
<dbReference type="Gene3D" id="2.40.420.20">
    <property type="match status" value="1"/>
</dbReference>
<feature type="transmembrane region" description="Helical" evidence="5">
    <location>
        <begin position="15"/>
        <end position="34"/>
    </location>
</feature>
<evidence type="ECO:0008006" key="10">
    <source>
        <dbReference type="Google" id="ProtNLM"/>
    </source>
</evidence>
<dbReference type="Pfam" id="PF25990">
    <property type="entry name" value="Beta-barrel_YknX"/>
    <property type="match status" value="1"/>
</dbReference>
<keyword evidence="5" id="KW-0472">Membrane</keyword>
<evidence type="ECO:0000256" key="5">
    <source>
        <dbReference type="SAM" id="Phobius"/>
    </source>
</evidence>